<dbReference type="KEGG" id="abp:AGABI1DRAFT85831"/>
<dbReference type="PANTHER" id="PTHR46140">
    <property type="entry name" value="VACUOLAR TRANSPORTER CHAPERONE 1-RELATED"/>
    <property type="match status" value="1"/>
</dbReference>
<evidence type="ECO:0000256" key="1">
    <source>
        <dbReference type="ARBA" id="ARBA00004127"/>
    </source>
</evidence>
<keyword evidence="4 6" id="KW-0472">Membrane</keyword>
<evidence type="ECO:0000313" key="9">
    <source>
        <dbReference type="Proteomes" id="UP000008493"/>
    </source>
</evidence>
<dbReference type="InterPro" id="IPR051572">
    <property type="entry name" value="VTC_Complex_Subunit"/>
</dbReference>
<dbReference type="Pfam" id="PF02656">
    <property type="entry name" value="DUF202"/>
    <property type="match status" value="1"/>
</dbReference>
<evidence type="ECO:0000259" key="7">
    <source>
        <dbReference type="Pfam" id="PF02656"/>
    </source>
</evidence>
<proteinExistence type="predicted"/>
<dbReference type="GO" id="GO:0012505">
    <property type="term" value="C:endomembrane system"/>
    <property type="evidence" value="ECO:0007669"/>
    <property type="project" value="UniProtKB-SubCell"/>
</dbReference>
<dbReference type="OrthoDB" id="2243669at2759"/>
<keyword evidence="9" id="KW-1185">Reference proteome</keyword>
<accession>K5X7M1</accession>
<feature type="compositionally biased region" description="Low complexity" evidence="5">
    <location>
        <begin position="1"/>
        <end position="12"/>
    </location>
</feature>
<evidence type="ECO:0000256" key="3">
    <source>
        <dbReference type="ARBA" id="ARBA00022989"/>
    </source>
</evidence>
<evidence type="ECO:0000256" key="5">
    <source>
        <dbReference type="SAM" id="MobiDB-lite"/>
    </source>
</evidence>
<reference evidence="9" key="1">
    <citation type="journal article" date="2012" name="Proc. Natl. Acad. Sci. U.S.A.">
        <title>Genome sequence of the button mushroom Agaricus bisporus reveals mechanisms governing adaptation to a humic-rich ecological niche.</title>
        <authorList>
            <person name="Morin E."/>
            <person name="Kohler A."/>
            <person name="Baker A.R."/>
            <person name="Foulongne-Oriol M."/>
            <person name="Lombard V."/>
            <person name="Nagy L.G."/>
            <person name="Ohm R.A."/>
            <person name="Patyshakuliyeva A."/>
            <person name="Brun A."/>
            <person name="Aerts A.L."/>
            <person name="Bailey A.M."/>
            <person name="Billette C."/>
            <person name="Coutinho P.M."/>
            <person name="Deakin G."/>
            <person name="Doddapaneni H."/>
            <person name="Floudas D."/>
            <person name="Grimwood J."/>
            <person name="Hilden K."/>
            <person name="Kuees U."/>
            <person name="LaButti K.M."/>
            <person name="Lapidus A."/>
            <person name="Lindquist E.A."/>
            <person name="Lucas S.M."/>
            <person name="Murat C."/>
            <person name="Riley R.W."/>
            <person name="Salamov A.A."/>
            <person name="Schmutz J."/>
            <person name="Subramanian V."/>
            <person name="Woesten H.A.B."/>
            <person name="Xu J."/>
            <person name="Eastwood D.C."/>
            <person name="Foster G.D."/>
            <person name="Sonnenberg A.S."/>
            <person name="Cullen D."/>
            <person name="de Vries R.P."/>
            <person name="Lundell T."/>
            <person name="Hibbett D.S."/>
            <person name="Henrissat B."/>
            <person name="Burton K.S."/>
            <person name="Kerrigan R.W."/>
            <person name="Challen M.P."/>
            <person name="Grigoriev I.V."/>
            <person name="Martin F."/>
        </authorList>
    </citation>
    <scope>NUCLEOTIDE SEQUENCE [LARGE SCALE GENOMIC DNA]</scope>
    <source>
        <strain evidence="9">JB137-S8 / ATCC MYA-4627 / FGSC 10392</strain>
    </source>
</reference>
<comment type="subcellular location">
    <subcellularLocation>
        <location evidence="1">Endomembrane system</location>
        <topology evidence="1">Multi-pass membrane protein</topology>
    </subcellularLocation>
</comment>
<dbReference type="STRING" id="597362.K5X7M1"/>
<dbReference type="RefSeq" id="XP_007330742.1">
    <property type="nucleotide sequence ID" value="XM_007330680.1"/>
</dbReference>
<gene>
    <name evidence="8" type="ORF">AGABI1DRAFT_85831</name>
</gene>
<feature type="region of interest" description="Disordered" evidence="5">
    <location>
        <begin position="1"/>
        <end position="35"/>
    </location>
</feature>
<feature type="domain" description="DUF202" evidence="7">
    <location>
        <begin position="102"/>
        <end position="163"/>
    </location>
</feature>
<feature type="transmembrane region" description="Helical" evidence="6">
    <location>
        <begin position="136"/>
        <end position="158"/>
    </location>
</feature>
<dbReference type="AlphaFoldDB" id="K5X7M1"/>
<dbReference type="EMBL" id="JH971391">
    <property type="protein sequence ID" value="EKM78982.1"/>
    <property type="molecule type" value="Genomic_DNA"/>
</dbReference>
<dbReference type="GeneID" id="18832085"/>
<feature type="transmembrane region" description="Helical" evidence="6">
    <location>
        <begin position="111"/>
        <end position="129"/>
    </location>
</feature>
<evidence type="ECO:0000256" key="2">
    <source>
        <dbReference type="ARBA" id="ARBA00022692"/>
    </source>
</evidence>
<dbReference type="PANTHER" id="PTHR46140:SF2">
    <property type="entry name" value="VACUOLAR TRANSPORTER CHAPERONE 3 COMPLEX SUBUNIT 3-RELATED"/>
    <property type="match status" value="1"/>
</dbReference>
<keyword evidence="2 6" id="KW-0812">Transmembrane</keyword>
<evidence type="ECO:0000313" key="8">
    <source>
        <dbReference type="EMBL" id="EKM78982.1"/>
    </source>
</evidence>
<name>K5X7M1_AGABU</name>
<evidence type="ECO:0000256" key="4">
    <source>
        <dbReference type="ARBA" id="ARBA00023136"/>
    </source>
</evidence>
<evidence type="ECO:0000256" key="6">
    <source>
        <dbReference type="SAM" id="Phobius"/>
    </source>
</evidence>
<dbReference type="OMA" id="RRSWHAM"/>
<dbReference type="GO" id="GO:0000329">
    <property type="term" value="C:fungal-type vacuole membrane"/>
    <property type="evidence" value="ECO:0007669"/>
    <property type="project" value="TreeGrafter"/>
</dbReference>
<sequence>MSSPPSTTTTTTRNTDDADQAEHPSISRRSWPSILSPFSPSALALLPRLRRPARYFRADHVPETEPDSEGLQPTVQDYHSINLPPQVRVPKKVRTPVRVEGKVWFANERTWVSWLNISVILATLSLALFNASRDDIATLFAYIYAVISICTLVYGWAIYQYRITLIRRRDPGHFDSPAGPVILSIALFFAVLSNFVIRVRDLRSKGVPIPGAEFFGFANSINASSIAMYQQQQTF</sequence>
<dbReference type="GO" id="GO:0033254">
    <property type="term" value="C:vacuolar transporter chaperone complex"/>
    <property type="evidence" value="ECO:0007669"/>
    <property type="project" value="TreeGrafter"/>
</dbReference>
<dbReference type="eggNOG" id="KOG4580">
    <property type="taxonomic scope" value="Eukaryota"/>
</dbReference>
<dbReference type="Proteomes" id="UP000008493">
    <property type="component" value="Unassembled WGS sequence"/>
</dbReference>
<organism evidence="8 9">
    <name type="scientific">Agaricus bisporus var. burnettii (strain JB137-S8 / ATCC MYA-4627 / FGSC 10392)</name>
    <name type="common">White button mushroom</name>
    <dbReference type="NCBI Taxonomy" id="597362"/>
    <lineage>
        <taxon>Eukaryota</taxon>
        <taxon>Fungi</taxon>
        <taxon>Dikarya</taxon>
        <taxon>Basidiomycota</taxon>
        <taxon>Agaricomycotina</taxon>
        <taxon>Agaricomycetes</taxon>
        <taxon>Agaricomycetidae</taxon>
        <taxon>Agaricales</taxon>
        <taxon>Agaricineae</taxon>
        <taxon>Agaricaceae</taxon>
        <taxon>Agaricus</taxon>
    </lineage>
</organism>
<feature type="transmembrane region" description="Helical" evidence="6">
    <location>
        <begin position="178"/>
        <end position="197"/>
    </location>
</feature>
<dbReference type="InterPro" id="IPR003807">
    <property type="entry name" value="DUF202"/>
</dbReference>
<keyword evidence="3 6" id="KW-1133">Transmembrane helix</keyword>
<dbReference type="HOGENOM" id="CLU_079971_1_1_1"/>
<protein>
    <recommendedName>
        <fullName evidence="7">DUF202 domain-containing protein</fullName>
    </recommendedName>
</protein>
<dbReference type="InParanoid" id="K5X7M1"/>